<dbReference type="PANTHER" id="PTHR38681:SF1">
    <property type="entry name" value="RETROVIRUS-RELATED POL POLYPROTEIN FROM TRANSPOSON 412-LIKE PROTEIN"/>
    <property type="match status" value="1"/>
</dbReference>
<sequence length="124" mass="14157">MVNGTSITLPGEFFSVNKTLSTNDFLASLQQRISSLRPIPMSQHCRRKVLVQKELNNCSHVFLRQDRLTKSLVTPYSVPILVVSRTSKHFTIQMGSRQQTVSIYRLKPAIHLAEIQPFRLSFSI</sequence>
<protein>
    <submittedName>
        <fullName evidence="1">Uncharacterized protein</fullName>
    </submittedName>
</protein>
<dbReference type="Proteomes" id="UP000499080">
    <property type="component" value="Unassembled WGS sequence"/>
</dbReference>
<reference evidence="1 2" key="1">
    <citation type="journal article" date="2019" name="Sci. Rep.">
        <title>Orb-weaving spider Araneus ventricosus genome elucidates the spidroin gene catalogue.</title>
        <authorList>
            <person name="Kono N."/>
            <person name="Nakamura H."/>
            <person name="Ohtoshi R."/>
            <person name="Moran D.A.P."/>
            <person name="Shinohara A."/>
            <person name="Yoshida Y."/>
            <person name="Fujiwara M."/>
            <person name="Mori M."/>
            <person name="Tomita M."/>
            <person name="Arakawa K."/>
        </authorList>
    </citation>
    <scope>NUCLEOTIDE SEQUENCE [LARGE SCALE GENOMIC DNA]</scope>
</reference>
<dbReference type="PANTHER" id="PTHR38681">
    <property type="entry name" value="RETROVIRUS-RELATED POL POLYPROTEIN FROM TRANSPOSON 412-LIKE PROTEIN-RELATED"/>
    <property type="match status" value="1"/>
</dbReference>
<dbReference type="AlphaFoldDB" id="A0A4Y2C2G7"/>
<name>A0A4Y2C2G7_ARAVE</name>
<gene>
    <name evidence="1" type="ORF">AVEN_19716_1</name>
</gene>
<dbReference type="EMBL" id="BGPR01000141">
    <property type="protein sequence ID" value="GBL98670.1"/>
    <property type="molecule type" value="Genomic_DNA"/>
</dbReference>
<proteinExistence type="predicted"/>
<keyword evidence="2" id="KW-1185">Reference proteome</keyword>
<evidence type="ECO:0000313" key="1">
    <source>
        <dbReference type="EMBL" id="GBL98670.1"/>
    </source>
</evidence>
<dbReference type="OrthoDB" id="6279146at2759"/>
<evidence type="ECO:0000313" key="2">
    <source>
        <dbReference type="Proteomes" id="UP000499080"/>
    </source>
</evidence>
<organism evidence="1 2">
    <name type="scientific">Araneus ventricosus</name>
    <name type="common">Orbweaver spider</name>
    <name type="synonym">Epeira ventricosa</name>
    <dbReference type="NCBI Taxonomy" id="182803"/>
    <lineage>
        <taxon>Eukaryota</taxon>
        <taxon>Metazoa</taxon>
        <taxon>Ecdysozoa</taxon>
        <taxon>Arthropoda</taxon>
        <taxon>Chelicerata</taxon>
        <taxon>Arachnida</taxon>
        <taxon>Araneae</taxon>
        <taxon>Araneomorphae</taxon>
        <taxon>Entelegynae</taxon>
        <taxon>Araneoidea</taxon>
        <taxon>Araneidae</taxon>
        <taxon>Araneus</taxon>
    </lineage>
</organism>
<accession>A0A4Y2C2G7</accession>
<comment type="caution">
    <text evidence="1">The sequence shown here is derived from an EMBL/GenBank/DDBJ whole genome shotgun (WGS) entry which is preliminary data.</text>
</comment>